<evidence type="ECO:0000313" key="4">
    <source>
        <dbReference type="EMBL" id="SVE42713.1"/>
    </source>
</evidence>
<evidence type="ECO:0000256" key="2">
    <source>
        <dbReference type="ARBA" id="ARBA00023277"/>
    </source>
</evidence>
<dbReference type="SUPFAM" id="SSF51735">
    <property type="entry name" value="NAD(P)-binding Rossmann-fold domains"/>
    <property type="match status" value="1"/>
</dbReference>
<dbReference type="InterPro" id="IPR001509">
    <property type="entry name" value="Epimerase_deHydtase"/>
</dbReference>
<feature type="domain" description="NAD-dependent epimerase/dehydratase" evidence="3">
    <location>
        <begin position="7"/>
        <end position="164"/>
    </location>
</feature>
<name>A0A383DEG9_9ZZZZ</name>
<evidence type="ECO:0000256" key="1">
    <source>
        <dbReference type="ARBA" id="ARBA00022857"/>
    </source>
</evidence>
<dbReference type="AlphaFoldDB" id="A0A383DEG9"/>
<reference evidence="4" key="1">
    <citation type="submission" date="2018-05" db="EMBL/GenBank/DDBJ databases">
        <authorList>
            <person name="Lanie J.A."/>
            <person name="Ng W.-L."/>
            <person name="Kazmierczak K.M."/>
            <person name="Andrzejewski T.M."/>
            <person name="Davidsen T.M."/>
            <person name="Wayne K.J."/>
            <person name="Tettelin H."/>
            <person name="Glass J.I."/>
            <person name="Rusch D."/>
            <person name="Podicherti R."/>
            <person name="Tsui H.-C.T."/>
            <person name="Winkler M.E."/>
        </authorList>
    </citation>
    <scope>NUCLEOTIDE SEQUENCE</scope>
</reference>
<dbReference type="CDD" id="cd08946">
    <property type="entry name" value="SDR_e"/>
    <property type="match status" value="1"/>
</dbReference>
<organism evidence="4">
    <name type="scientific">marine metagenome</name>
    <dbReference type="NCBI Taxonomy" id="408172"/>
    <lineage>
        <taxon>unclassified sequences</taxon>
        <taxon>metagenomes</taxon>
        <taxon>ecological metagenomes</taxon>
    </lineage>
</organism>
<dbReference type="PANTHER" id="PTHR43103:SF3">
    <property type="entry name" value="ADP-L-GLYCERO-D-MANNO-HEPTOSE-6-EPIMERASE"/>
    <property type="match status" value="1"/>
</dbReference>
<keyword evidence="2" id="KW-0119">Carbohydrate metabolism</keyword>
<keyword evidence="1" id="KW-0521">NADP</keyword>
<sequence>MSDRKKILITGAAGMVGSALRKYLRGRYDMRLLFHSTVPDVEPEDQVIVSDLANFEGMVEAGAGMNALVHLGIASNKAGYPRSRYNHMIMETNIQGTYNIFESARINNVPCVIFASSNAVTGMYEQEGIYTTPDMMPRPRDFYGVSKAFGEALGRHYHDLFGMSV</sequence>
<feature type="non-terminal residue" evidence="4">
    <location>
        <position position="165"/>
    </location>
</feature>
<dbReference type="Pfam" id="PF01370">
    <property type="entry name" value="Epimerase"/>
    <property type="match status" value="1"/>
</dbReference>
<dbReference type="InterPro" id="IPR036291">
    <property type="entry name" value="NAD(P)-bd_dom_sf"/>
</dbReference>
<evidence type="ECO:0000259" key="3">
    <source>
        <dbReference type="Pfam" id="PF01370"/>
    </source>
</evidence>
<dbReference type="EMBL" id="UINC01216536">
    <property type="protein sequence ID" value="SVE42713.1"/>
    <property type="molecule type" value="Genomic_DNA"/>
</dbReference>
<gene>
    <name evidence="4" type="ORF">METZ01_LOCUS495567</name>
</gene>
<accession>A0A383DEG9</accession>
<proteinExistence type="predicted"/>
<dbReference type="Gene3D" id="3.40.50.720">
    <property type="entry name" value="NAD(P)-binding Rossmann-like Domain"/>
    <property type="match status" value="1"/>
</dbReference>
<protein>
    <recommendedName>
        <fullName evidence="3">NAD-dependent epimerase/dehydratase domain-containing protein</fullName>
    </recommendedName>
</protein>
<dbReference type="PANTHER" id="PTHR43103">
    <property type="entry name" value="NUCLEOSIDE-DIPHOSPHATE-SUGAR EPIMERASE"/>
    <property type="match status" value="1"/>
</dbReference>